<sequence>MRCFSEYGGTNAGVWLRTCYDADKEEKHAALFKEFVTECEVVGPDGLVLDDHELFATDLAGMLELLPERVTSSAGAYHVTWREENLREIEEEEEEEEEEEREMEDDTQTAGDKKRREMLGPKKSEQKLVRNRYSIYHAACIVTHVFVEDEEALETGLVLHIYLDDCGNVVRQERVDATSVSNFDGLWFDGAWKESIIPGDGQVVGPAYLPGGVRGPPYR</sequence>
<organism evidence="2 3">
    <name type="scientific">Penicillium alfredii</name>
    <dbReference type="NCBI Taxonomy" id="1506179"/>
    <lineage>
        <taxon>Eukaryota</taxon>
        <taxon>Fungi</taxon>
        <taxon>Dikarya</taxon>
        <taxon>Ascomycota</taxon>
        <taxon>Pezizomycotina</taxon>
        <taxon>Eurotiomycetes</taxon>
        <taxon>Eurotiomycetidae</taxon>
        <taxon>Eurotiales</taxon>
        <taxon>Aspergillaceae</taxon>
        <taxon>Penicillium</taxon>
    </lineage>
</organism>
<feature type="region of interest" description="Disordered" evidence="1">
    <location>
        <begin position="87"/>
        <end position="121"/>
    </location>
</feature>
<gene>
    <name evidence="2" type="ORF">NUU61_007713</name>
</gene>
<dbReference type="GeneID" id="81397407"/>
<feature type="compositionally biased region" description="Acidic residues" evidence="1">
    <location>
        <begin position="89"/>
        <end position="107"/>
    </location>
</feature>
<reference evidence="2" key="2">
    <citation type="journal article" date="2023" name="IMA Fungus">
        <title>Comparative genomic study of the Penicillium genus elucidates a diverse pangenome and 15 lateral gene transfer events.</title>
        <authorList>
            <person name="Petersen C."/>
            <person name="Sorensen T."/>
            <person name="Nielsen M.R."/>
            <person name="Sondergaard T.E."/>
            <person name="Sorensen J.L."/>
            <person name="Fitzpatrick D.A."/>
            <person name="Frisvad J.C."/>
            <person name="Nielsen K.L."/>
        </authorList>
    </citation>
    <scope>NUCLEOTIDE SEQUENCE</scope>
    <source>
        <strain evidence="2">IBT 34128</strain>
    </source>
</reference>
<dbReference type="Proteomes" id="UP001141434">
    <property type="component" value="Unassembled WGS sequence"/>
</dbReference>
<dbReference type="EMBL" id="JAPMSZ010000010">
    <property type="protein sequence ID" value="KAJ5086406.1"/>
    <property type="molecule type" value="Genomic_DNA"/>
</dbReference>
<evidence type="ECO:0000313" key="3">
    <source>
        <dbReference type="Proteomes" id="UP001141434"/>
    </source>
</evidence>
<protein>
    <submittedName>
        <fullName evidence="2">Uncharacterized protein</fullName>
    </submittedName>
</protein>
<keyword evidence="3" id="KW-1185">Reference proteome</keyword>
<dbReference type="OrthoDB" id="4364812at2759"/>
<dbReference type="AlphaFoldDB" id="A0A9W9ER49"/>
<dbReference type="RefSeq" id="XP_056508531.1">
    <property type="nucleotide sequence ID" value="XM_056658238.1"/>
</dbReference>
<proteinExistence type="predicted"/>
<accession>A0A9W9ER49</accession>
<comment type="caution">
    <text evidence="2">The sequence shown here is derived from an EMBL/GenBank/DDBJ whole genome shotgun (WGS) entry which is preliminary data.</text>
</comment>
<evidence type="ECO:0000256" key="1">
    <source>
        <dbReference type="SAM" id="MobiDB-lite"/>
    </source>
</evidence>
<reference evidence="2" key="1">
    <citation type="submission" date="2022-11" db="EMBL/GenBank/DDBJ databases">
        <authorList>
            <person name="Petersen C."/>
        </authorList>
    </citation>
    <scope>NUCLEOTIDE SEQUENCE</scope>
    <source>
        <strain evidence="2">IBT 34128</strain>
    </source>
</reference>
<evidence type="ECO:0000313" key="2">
    <source>
        <dbReference type="EMBL" id="KAJ5086406.1"/>
    </source>
</evidence>
<name>A0A9W9ER49_9EURO</name>
<feature type="compositionally biased region" description="Basic and acidic residues" evidence="1">
    <location>
        <begin position="111"/>
        <end position="121"/>
    </location>
</feature>